<keyword evidence="2" id="KW-1185">Reference proteome</keyword>
<accession>A0A8T0EZV6</accession>
<dbReference type="EMBL" id="JABXBU010001863">
    <property type="protein sequence ID" value="KAF8783117.1"/>
    <property type="molecule type" value="Genomic_DNA"/>
</dbReference>
<evidence type="ECO:0000313" key="2">
    <source>
        <dbReference type="Proteomes" id="UP000807504"/>
    </source>
</evidence>
<dbReference type="AlphaFoldDB" id="A0A8T0EZV6"/>
<proteinExistence type="predicted"/>
<gene>
    <name evidence="1" type="ORF">HNY73_013324</name>
</gene>
<reference evidence="1" key="2">
    <citation type="submission" date="2020-06" db="EMBL/GenBank/DDBJ databases">
        <authorList>
            <person name="Sheffer M."/>
        </authorList>
    </citation>
    <scope>NUCLEOTIDE SEQUENCE</scope>
</reference>
<organism evidence="1 2">
    <name type="scientific">Argiope bruennichi</name>
    <name type="common">Wasp spider</name>
    <name type="synonym">Aranea bruennichi</name>
    <dbReference type="NCBI Taxonomy" id="94029"/>
    <lineage>
        <taxon>Eukaryota</taxon>
        <taxon>Metazoa</taxon>
        <taxon>Ecdysozoa</taxon>
        <taxon>Arthropoda</taxon>
        <taxon>Chelicerata</taxon>
        <taxon>Arachnida</taxon>
        <taxon>Araneae</taxon>
        <taxon>Araneomorphae</taxon>
        <taxon>Entelegynae</taxon>
        <taxon>Araneoidea</taxon>
        <taxon>Araneidae</taxon>
        <taxon>Argiope</taxon>
    </lineage>
</organism>
<comment type="caution">
    <text evidence="1">The sequence shown here is derived from an EMBL/GenBank/DDBJ whole genome shotgun (WGS) entry which is preliminary data.</text>
</comment>
<name>A0A8T0EZV6_ARGBR</name>
<sequence length="94" mass="10700">MNLIYEVPLQWPFFTCDSHHQSPTTLNVLLVNHNSRGWPHLKLCQPRKRKKVSLQSSTGEPPVVPPPVAHLPASSMDFLIKLVNFMGFPFLIEP</sequence>
<protein>
    <submittedName>
        <fullName evidence="1">Uncharacterized protein</fullName>
    </submittedName>
</protein>
<reference evidence="1" key="1">
    <citation type="journal article" date="2020" name="bioRxiv">
        <title>Chromosome-level reference genome of the European wasp spider Argiope bruennichi: a resource for studies on range expansion and evolutionary adaptation.</title>
        <authorList>
            <person name="Sheffer M.M."/>
            <person name="Hoppe A."/>
            <person name="Krehenwinkel H."/>
            <person name="Uhl G."/>
            <person name="Kuss A.W."/>
            <person name="Jensen L."/>
            <person name="Jensen C."/>
            <person name="Gillespie R.G."/>
            <person name="Hoff K.J."/>
            <person name="Prost S."/>
        </authorList>
    </citation>
    <scope>NUCLEOTIDE SEQUENCE</scope>
</reference>
<dbReference type="Proteomes" id="UP000807504">
    <property type="component" value="Unassembled WGS sequence"/>
</dbReference>
<evidence type="ECO:0000313" key="1">
    <source>
        <dbReference type="EMBL" id="KAF8783117.1"/>
    </source>
</evidence>